<evidence type="ECO:0000256" key="1">
    <source>
        <dbReference type="ARBA" id="ARBA00007465"/>
    </source>
</evidence>
<dbReference type="InterPro" id="IPR036986">
    <property type="entry name" value="S4_RNA-bd_sf"/>
</dbReference>
<dbReference type="Proteomes" id="UP000006056">
    <property type="component" value="Chromosome"/>
</dbReference>
<dbReference type="Pfam" id="PF00163">
    <property type="entry name" value="Ribosomal_S4"/>
    <property type="match status" value="1"/>
</dbReference>
<dbReference type="GO" id="GO:0019843">
    <property type="term" value="F:rRNA binding"/>
    <property type="evidence" value="ECO:0007669"/>
    <property type="project" value="UniProtKB-UniRule"/>
</dbReference>
<feature type="domain" description="RNA-binding S4" evidence="10">
    <location>
        <begin position="94"/>
        <end position="159"/>
    </location>
</feature>
<dbReference type="NCBIfam" id="NF003717">
    <property type="entry name" value="PRK05327.1"/>
    <property type="match status" value="1"/>
</dbReference>
<evidence type="ECO:0000256" key="6">
    <source>
        <dbReference type="ARBA" id="ARBA00035254"/>
    </source>
</evidence>
<dbReference type="RefSeq" id="WP_014784221.1">
    <property type="nucleotide sequence ID" value="NC_018014.1"/>
</dbReference>
<dbReference type="eggNOG" id="COG0522">
    <property type="taxonomic scope" value="Bacteria"/>
</dbReference>
<dbReference type="PANTHER" id="PTHR11831">
    <property type="entry name" value="30S 40S RIBOSOMAL PROTEIN"/>
    <property type="match status" value="1"/>
</dbReference>
<evidence type="ECO:0000256" key="7">
    <source>
        <dbReference type="HAMAP-Rule" id="MF_01306"/>
    </source>
</evidence>
<dbReference type="InterPro" id="IPR018079">
    <property type="entry name" value="Ribosomal_uS4_CS"/>
</dbReference>
<dbReference type="SMART" id="SM01390">
    <property type="entry name" value="Ribosomal_S4"/>
    <property type="match status" value="1"/>
</dbReference>
<dbReference type="HAMAP" id="MF_01306_B">
    <property type="entry name" value="Ribosomal_uS4_B"/>
    <property type="match status" value="1"/>
</dbReference>
<keyword evidence="5 7" id="KW-0687">Ribonucleoprotein</keyword>
<comment type="similarity">
    <text evidence="1 7 8">Belongs to the universal ribosomal protein uS4 family.</text>
</comment>
<evidence type="ECO:0000256" key="5">
    <source>
        <dbReference type="ARBA" id="ARBA00023274"/>
    </source>
</evidence>
<keyword evidence="3 7" id="KW-0694">RNA-binding</keyword>
<comment type="function">
    <text evidence="7">One of the primary rRNA binding proteins, it binds directly to 16S rRNA where it nucleates assembly of the body of the 30S subunit.</text>
</comment>
<organism evidence="12 13">
    <name type="scientific">Terriglobus roseus (strain DSM 18391 / NRRL B-41598 / KBS 63)</name>
    <dbReference type="NCBI Taxonomy" id="926566"/>
    <lineage>
        <taxon>Bacteria</taxon>
        <taxon>Pseudomonadati</taxon>
        <taxon>Acidobacteriota</taxon>
        <taxon>Terriglobia</taxon>
        <taxon>Terriglobales</taxon>
        <taxon>Acidobacteriaceae</taxon>
        <taxon>Terriglobus</taxon>
    </lineage>
</organism>
<dbReference type="NCBIfam" id="TIGR01017">
    <property type="entry name" value="rpsD_bact"/>
    <property type="match status" value="1"/>
</dbReference>
<keyword evidence="13" id="KW-1185">Reference proteome</keyword>
<dbReference type="Gene3D" id="3.10.290.10">
    <property type="entry name" value="RNA-binding S4 domain"/>
    <property type="match status" value="1"/>
</dbReference>
<dbReference type="FunFam" id="3.10.290.10:FF:000001">
    <property type="entry name" value="30S ribosomal protein S4"/>
    <property type="match status" value="1"/>
</dbReference>
<evidence type="ECO:0000256" key="4">
    <source>
        <dbReference type="ARBA" id="ARBA00022980"/>
    </source>
</evidence>
<dbReference type="InterPro" id="IPR005709">
    <property type="entry name" value="Ribosomal_uS4_bac-type"/>
</dbReference>
<dbReference type="SUPFAM" id="SSF55174">
    <property type="entry name" value="Alpha-L RNA-binding motif"/>
    <property type="match status" value="1"/>
</dbReference>
<evidence type="ECO:0000313" key="12">
    <source>
        <dbReference type="EMBL" id="AFL86652.1"/>
    </source>
</evidence>
<dbReference type="InterPro" id="IPR022801">
    <property type="entry name" value="Ribosomal_uS4"/>
</dbReference>
<feature type="domain" description="Small ribosomal subunit protein uS4 N-terminal" evidence="11">
    <location>
        <begin position="4"/>
        <end position="93"/>
    </location>
</feature>
<dbReference type="SMART" id="SM00363">
    <property type="entry name" value="S4"/>
    <property type="match status" value="1"/>
</dbReference>
<dbReference type="PROSITE" id="PS00632">
    <property type="entry name" value="RIBOSOMAL_S4"/>
    <property type="match status" value="1"/>
</dbReference>
<sequence length="207" mass="23325">MSHKTKFKIQRALGLELPGLGKPGALDKRNYPPGQHGQNRRSKLSEYALQLREKQKVMFHYGLREEQLRRFVRQSIAASGGSNWIEQLLSLLERRLDNVVFRLGFARSMAAARQLVSHGHVLLNGRAVNIGSMVLRVGDFVKLTEYAAGSMTEPARSNPRLTLPSYLQFAMPENNTHGRLLSLPGSMHVPFELNAKQVAEYYSQRGV</sequence>
<dbReference type="PROSITE" id="PS50889">
    <property type="entry name" value="S4"/>
    <property type="match status" value="1"/>
</dbReference>
<dbReference type="CDD" id="cd00165">
    <property type="entry name" value="S4"/>
    <property type="match status" value="1"/>
</dbReference>
<dbReference type="PANTHER" id="PTHR11831:SF4">
    <property type="entry name" value="SMALL RIBOSOMAL SUBUNIT PROTEIN US4M"/>
    <property type="match status" value="1"/>
</dbReference>
<dbReference type="STRING" id="926566.Terro_0303"/>
<evidence type="ECO:0000256" key="8">
    <source>
        <dbReference type="RuleBase" id="RU003699"/>
    </source>
</evidence>
<dbReference type="HOGENOM" id="CLU_092403_0_0_0"/>
<gene>
    <name evidence="7" type="primary">rpsD</name>
    <name evidence="12" type="ordered locus">Terro_0303</name>
</gene>
<evidence type="ECO:0000259" key="11">
    <source>
        <dbReference type="SMART" id="SM01390"/>
    </source>
</evidence>
<keyword evidence="2 7" id="KW-0699">rRNA-binding</keyword>
<name>I3ZBN4_TERRK</name>
<dbReference type="EMBL" id="CP003379">
    <property type="protein sequence ID" value="AFL86652.1"/>
    <property type="molecule type" value="Genomic_DNA"/>
</dbReference>
<dbReference type="GO" id="GO:0042274">
    <property type="term" value="P:ribosomal small subunit biogenesis"/>
    <property type="evidence" value="ECO:0007669"/>
    <property type="project" value="TreeGrafter"/>
</dbReference>
<dbReference type="PATRIC" id="fig|926566.3.peg.303"/>
<accession>I3ZBN4</accession>
<reference evidence="12 13" key="1">
    <citation type="submission" date="2012-06" db="EMBL/GenBank/DDBJ databases">
        <title>Complete genome of Terriglobus roseus DSM 18391.</title>
        <authorList>
            <consortium name="US DOE Joint Genome Institute (JGI-PGF)"/>
            <person name="Lucas S."/>
            <person name="Copeland A."/>
            <person name="Lapidus A."/>
            <person name="Glavina del Rio T."/>
            <person name="Dalin E."/>
            <person name="Tice H."/>
            <person name="Bruce D."/>
            <person name="Goodwin L."/>
            <person name="Pitluck S."/>
            <person name="Peters L."/>
            <person name="Mikhailova N."/>
            <person name="Munk A.C.C."/>
            <person name="Kyrpides N."/>
            <person name="Mavromatis K."/>
            <person name="Ivanova N."/>
            <person name="Brettin T."/>
            <person name="Detter J.C."/>
            <person name="Han C."/>
            <person name="Larimer F."/>
            <person name="Land M."/>
            <person name="Hauser L."/>
            <person name="Markowitz V."/>
            <person name="Cheng J.-F."/>
            <person name="Hugenholtz P."/>
            <person name="Woyke T."/>
            <person name="Wu D."/>
            <person name="Brambilla E."/>
            <person name="Klenk H.-P."/>
            <person name="Eisen J.A."/>
        </authorList>
    </citation>
    <scope>NUCLEOTIDE SEQUENCE [LARGE SCALE GENOMIC DNA]</scope>
    <source>
        <strain evidence="13">DSM 18391 / NRRL B-41598 / KBS 63</strain>
    </source>
</reference>
<evidence type="ECO:0000313" key="13">
    <source>
        <dbReference type="Proteomes" id="UP000006056"/>
    </source>
</evidence>
<dbReference type="OrthoDB" id="9803672at2"/>
<comment type="function">
    <text evidence="7">With S5 and S12 plays an important role in translational accuracy.</text>
</comment>
<evidence type="ECO:0000256" key="3">
    <source>
        <dbReference type="ARBA" id="ARBA00022884"/>
    </source>
</evidence>
<dbReference type="GO" id="GO:0015935">
    <property type="term" value="C:small ribosomal subunit"/>
    <property type="evidence" value="ECO:0007669"/>
    <property type="project" value="InterPro"/>
</dbReference>
<protein>
    <recommendedName>
        <fullName evidence="6 7">Small ribosomal subunit protein uS4</fullName>
    </recommendedName>
</protein>
<dbReference type="InterPro" id="IPR002942">
    <property type="entry name" value="S4_RNA-bd"/>
</dbReference>
<keyword evidence="4 7" id="KW-0689">Ribosomal protein</keyword>
<dbReference type="GO" id="GO:0006412">
    <property type="term" value="P:translation"/>
    <property type="evidence" value="ECO:0007669"/>
    <property type="project" value="UniProtKB-UniRule"/>
</dbReference>
<evidence type="ECO:0000256" key="9">
    <source>
        <dbReference type="SAM" id="MobiDB-lite"/>
    </source>
</evidence>
<dbReference type="KEGG" id="trs:Terro_0303"/>
<evidence type="ECO:0000256" key="2">
    <source>
        <dbReference type="ARBA" id="ARBA00022730"/>
    </source>
</evidence>
<comment type="subunit">
    <text evidence="7">Part of the 30S ribosomal subunit. Contacts protein S5. The interaction surface between S4 and S5 is involved in control of translational fidelity.</text>
</comment>
<dbReference type="InterPro" id="IPR001912">
    <property type="entry name" value="Ribosomal_uS4_N"/>
</dbReference>
<dbReference type="AlphaFoldDB" id="I3ZBN4"/>
<feature type="region of interest" description="Disordered" evidence="9">
    <location>
        <begin position="20"/>
        <end position="42"/>
    </location>
</feature>
<dbReference type="GO" id="GO:0003735">
    <property type="term" value="F:structural constituent of ribosome"/>
    <property type="evidence" value="ECO:0007669"/>
    <property type="project" value="InterPro"/>
</dbReference>
<proteinExistence type="inferred from homology"/>
<dbReference type="Pfam" id="PF01479">
    <property type="entry name" value="S4"/>
    <property type="match status" value="1"/>
</dbReference>
<evidence type="ECO:0000259" key="10">
    <source>
        <dbReference type="SMART" id="SM00363"/>
    </source>
</evidence>
<dbReference type="Gene3D" id="1.10.1050.10">
    <property type="entry name" value="Ribosomal Protein S4 Delta 41, Chain A, domain 1"/>
    <property type="match status" value="1"/>
</dbReference>